<keyword evidence="1" id="KW-0812">Transmembrane</keyword>
<evidence type="ECO:0000313" key="3">
    <source>
        <dbReference type="EMBL" id="MCB8882197.1"/>
    </source>
</evidence>
<dbReference type="EMBL" id="JAESVA010000006">
    <property type="protein sequence ID" value="MCB8882197.1"/>
    <property type="molecule type" value="Genomic_DNA"/>
</dbReference>
<comment type="caution">
    <text evidence="3">The sequence shown here is derived from an EMBL/GenBank/DDBJ whole genome shotgun (WGS) entry which is preliminary data.</text>
</comment>
<reference evidence="3 4" key="1">
    <citation type="journal article" date="2021" name="Microorganisms">
        <title>Acidisoma silvae sp. nov. and Acidisomacellulosilytica sp. nov., Two Acidophilic Bacteria Isolated from Decaying Wood, Hydrolyzing Cellulose and Producing Poly-3-hydroxybutyrate.</title>
        <authorList>
            <person name="Mieszkin S."/>
            <person name="Pouder E."/>
            <person name="Uroz S."/>
            <person name="Simon-Colin C."/>
            <person name="Alain K."/>
        </authorList>
    </citation>
    <scope>NUCLEOTIDE SEQUENCE [LARGE SCALE GENOMIC DNA]</scope>
    <source>
        <strain evidence="3 4">HW T5.17</strain>
    </source>
</reference>
<gene>
    <name evidence="3" type="ORF">ACELLULO517_18265</name>
</gene>
<feature type="transmembrane region" description="Helical" evidence="1">
    <location>
        <begin position="324"/>
        <end position="347"/>
    </location>
</feature>
<keyword evidence="1" id="KW-1133">Transmembrane helix</keyword>
<evidence type="ECO:0000313" key="4">
    <source>
        <dbReference type="Proteomes" id="UP000721844"/>
    </source>
</evidence>
<keyword evidence="4" id="KW-1185">Reference proteome</keyword>
<feature type="transmembrane region" description="Helical" evidence="1">
    <location>
        <begin position="85"/>
        <end position="110"/>
    </location>
</feature>
<feature type="transmembrane region" description="Helical" evidence="1">
    <location>
        <begin position="210"/>
        <end position="230"/>
    </location>
</feature>
<name>A0A964E5A1_9PROT</name>
<feature type="transmembrane region" description="Helical" evidence="1">
    <location>
        <begin position="292"/>
        <end position="312"/>
    </location>
</feature>
<dbReference type="InterPro" id="IPR046477">
    <property type="entry name" value="DUF6798"/>
</dbReference>
<evidence type="ECO:0000256" key="1">
    <source>
        <dbReference type="SAM" id="Phobius"/>
    </source>
</evidence>
<dbReference type="RefSeq" id="WP_227308861.1">
    <property type="nucleotide sequence ID" value="NZ_JAESVA010000006.1"/>
</dbReference>
<proteinExistence type="predicted"/>
<organism evidence="3 4">
    <name type="scientific">Acidisoma cellulosilyticum</name>
    <dbReference type="NCBI Taxonomy" id="2802395"/>
    <lineage>
        <taxon>Bacteria</taxon>
        <taxon>Pseudomonadati</taxon>
        <taxon>Pseudomonadota</taxon>
        <taxon>Alphaproteobacteria</taxon>
        <taxon>Acetobacterales</taxon>
        <taxon>Acidocellaceae</taxon>
        <taxon>Acidisoma</taxon>
    </lineage>
</organism>
<sequence length="566" mass="62246">MRQFGEDHGYASLLIAALLGTVLSLLSTGYLFATGNNLFHLGIIGALYDLPQYQNDAFIQSLRHYASGPWLILSGKDRTLTVDGLFFVLLFFSRFLSILGFLLCAALLGLVSWRERLVFASVIATCSIMRGLSLAGGGGLFIPEFTQSEIANGLTLIMLYCLGRRNLLGGIILNALVFFTNAFFAVWNALPFLLVTGYWLRTGAVSPRQAMRQIALASLPAMVIAAPILVNIRSNPHCGQPMAVDYLTFLTQYWPLHFLIWSNSLGAIFGLAVIVILGAWGLCLLRPVNPTITLSSLAFVLVYGLGILVPMATHNPAILNLHLLRSSTCLHIMTSLILASLLTRWVLSGDRLERRVLGPLLLLAFCSIRALVPLAGIPLAIAMSPRLQRVARHGIERRGIHAKWLAVAVGVLMLGLWSLYGRQQIATLRLSHQQVRTWTAIGEWARSQTPRDAVFLLPTKDIRPHAPAPYSYAGDSAIFEFTSHRQVWVDFIRGAAVMWTPSYYSEWNSRIWPVLALKTPGQRMDYARRKGITYLVEACTGGSAAFGVDGLCVYATKVPGKPPPSL</sequence>
<feature type="transmembrane region" description="Helical" evidence="1">
    <location>
        <begin position="401"/>
        <end position="420"/>
    </location>
</feature>
<dbReference type="AlphaFoldDB" id="A0A964E5A1"/>
<feature type="transmembrane region" description="Helical" evidence="1">
    <location>
        <begin position="170"/>
        <end position="190"/>
    </location>
</feature>
<accession>A0A964E5A1</accession>
<protein>
    <recommendedName>
        <fullName evidence="2">DUF6798 domain-containing protein</fullName>
    </recommendedName>
</protein>
<keyword evidence="1" id="KW-0472">Membrane</keyword>
<feature type="transmembrane region" description="Helical" evidence="1">
    <location>
        <begin position="12"/>
        <end position="33"/>
    </location>
</feature>
<evidence type="ECO:0000259" key="2">
    <source>
        <dbReference type="Pfam" id="PF20604"/>
    </source>
</evidence>
<dbReference type="Proteomes" id="UP000721844">
    <property type="component" value="Unassembled WGS sequence"/>
</dbReference>
<feature type="transmembrane region" description="Helical" evidence="1">
    <location>
        <begin position="267"/>
        <end position="285"/>
    </location>
</feature>
<dbReference type="Pfam" id="PF20604">
    <property type="entry name" value="DUF6798"/>
    <property type="match status" value="1"/>
</dbReference>
<feature type="transmembrane region" description="Helical" evidence="1">
    <location>
        <begin position="359"/>
        <end position="381"/>
    </location>
</feature>
<feature type="domain" description="DUF6798" evidence="2">
    <location>
        <begin position="437"/>
        <end position="512"/>
    </location>
</feature>